<keyword evidence="1" id="KW-0472">Membrane</keyword>
<keyword evidence="1" id="KW-0812">Transmembrane</keyword>
<evidence type="ECO:0000313" key="3">
    <source>
        <dbReference type="Proteomes" id="UP000318529"/>
    </source>
</evidence>
<evidence type="ECO:0000256" key="1">
    <source>
        <dbReference type="SAM" id="Phobius"/>
    </source>
</evidence>
<organism evidence="2 3">
    <name type="scientific">Azospirillum brasilense</name>
    <dbReference type="NCBI Taxonomy" id="192"/>
    <lineage>
        <taxon>Bacteria</taxon>
        <taxon>Pseudomonadati</taxon>
        <taxon>Pseudomonadota</taxon>
        <taxon>Alphaproteobacteria</taxon>
        <taxon>Rhodospirillales</taxon>
        <taxon>Azospirillaceae</taxon>
        <taxon>Azospirillum</taxon>
    </lineage>
</organism>
<dbReference type="AlphaFoldDB" id="A0A560BSP2"/>
<comment type="caution">
    <text evidence="2">The sequence shown here is derived from an EMBL/GenBank/DDBJ whole genome shotgun (WGS) entry which is preliminary data.</text>
</comment>
<name>A0A560BSP2_AZOBR</name>
<protein>
    <submittedName>
        <fullName evidence="2">Uncharacterized protein</fullName>
    </submittedName>
</protein>
<keyword evidence="1" id="KW-1133">Transmembrane helix</keyword>
<dbReference type="EMBL" id="VITH01000023">
    <property type="protein sequence ID" value="TWA75634.1"/>
    <property type="molecule type" value="Genomic_DNA"/>
</dbReference>
<proteinExistence type="predicted"/>
<accession>A0A560BSP2</accession>
<evidence type="ECO:0000313" key="2">
    <source>
        <dbReference type="EMBL" id="TWA75634.1"/>
    </source>
</evidence>
<feature type="transmembrane region" description="Helical" evidence="1">
    <location>
        <begin position="312"/>
        <end position="330"/>
    </location>
</feature>
<dbReference type="Proteomes" id="UP000318529">
    <property type="component" value="Unassembled WGS sequence"/>
</dbReference>
<dbReference type="RefSeq" id="WP_145690401.1">
    <property type="nucleotide sequence ID" value="NZ_VITH01000023.1"/>
</dbReference>
<reference evidence="2 3" key="1">
    <citation type="submission" date="2019-06" db="EMBL/GenBank/DDBJ databases">
        <title>Genomic Encyclopedia of Type Strains, Phase IV (KMG-V): Genome sequencing to study the core and pangenomes of soil and plant-associated prokaryotes.</title>
        <authorList>
            <person name="Whitman W."/>
        </authorList>
    </citation>
    <scope>NUCLEOTIDE SEQUENCE [LARGE SCALE GENOMIC DNA]</scope>
    <source>
        <strain evidence="2 3">BR 11650</strain>
    </source>
</reference>
<feature type="transmembrane region" description="Helical" evidence="1">
    <location>
        <begin position="232"/>
        <end position="251"/>
    </location>
</feature>
<gene>
    <name evidence="2" type="ORF">FBZ83_12361</name>
</gene>
<sequence>MNDAPIEIGLNLNITNDEIGFARSFSNRDDLNQWLKHEIDLISSITAGNRDQTNEAFSEVLRTLRKINTDEDEELVISTKINNAFSFGFRPSETEEGRFVHRIAKKISPTAASIAAQILTGKANTSGFNLNNRDANSGIAAAISFLSIGDPLGNSDAIRQAVTEAMSARKQAQKLERHVKKFVSGIEGEWKEKIEAYETKAALKAPTSYWEKRKEHHEKQATIARRDWSRSVSVFAFSFIILSIFVFSGALEKGPIADAIMAPFTKPIQVASAEKSTIGKPANEQATTASTLSAITAPTQPTPDALPMLAKLLQHGILLGTLLGLGIWVLRQKLRKMLSHEHLAEDAAERVTMVETFAALKNAGLAGGEFGPILNALYRPASTGLVSDDGPVTPLEIVVKEAVKKASGGKD</sequence>